<feature type="region of interest" description="Disordered" evidence="1">
    <location>
        <begin position="124"/>
        <end position="150"/>
    </location>
</feature>
<accession>A0ABV4ZN02</accession>
<sequence>MVRQLATAVVRELSAESPESSEPGPAQRSVQAAVRTVVLGEFGTRALFAARLCETDAHLRGEDLSETGRELLDDQLTQLQLRRITDPAADPGLFQVVEGDGEHLVVLRAAYRDEVTGKLVLAGHLRRQREAPPGQCPEEREDSGRAERGQ</sequence>
<keyword evidence="3" id="KW-1185">Reference proteome</keyword>
<dbReference type="RefSeq" id="WP_375063258.1">
    <property type="nucleotide sequence ID" value="NZ_JBHGBT010000010.1"/>
</dbReference>
<name>A0ABV4ZN02_9ACTN</name>
<comment type="caution">
    <text evidence="2">The sequence shown here is derived from an EMBL/GenBank/DDBJ whole genome shotgun (WGS) entry which is preliminary data.</text>
</comment>
<reference evidence="2 3" key="1">
    <citation type="submission" date="2024-09" db="EMBL/GenBank/DDBJ databases">
        <title>Draft genome sequence of multifaceted antimicrobials producing Streptomyces sp. strain FH1.</title>
        <authorList>
            <person name="Hassan F."/>
            <person name="Ali H."/>
            <person name="Hassan N."/>
            <person name="Nawaz A."/>
        </authorList>
    </citation>
    <scope>NUCLEOTIDE SEQUENCE [LARGE SCALE GENOMIC DNA]</scope>
    <source>
        <strain evidence="2 3">FH1</strain>
    </source>
</reference>
<proteinExistence type="predicted"/>
<dbReference type="Proteomes" id="UP001577267">
    <property type="component" value="Unassembled WGS sequence"/>
</dbReference>
<organism evidence="2 3">
    <name type="scientific">Streptomyces carpaticus</name>
    <dbReference type="NCBI Taxonomy" id="285558"/>
    <lineage>
        <taxon>Bacteria</taxon>
        <taxon>Bacillati</taxon>
        <taxon>Actinomycetota</taxon>
        <taxon>Actinomycetes</taxon>
        <taxon>Kitasatosporales</taxon>
        <taxon>Streptomycetaceae</taxon>
        <taxon>Streptomyces</taxon>
    </lineage>
</organism>
<gene>
    <name evidence="2" type="ORF">ACE11A_13455</name>
</gene>
<evidence type="ECO:0000313" key="3">
    <source>
        <dbReference type="Proteomes" id="UP001577267"/>
    </source>
</evidence>
<evidence type="ECO:0000256" key="1">
    <source>
        <dbReference type="SAM" id="MobiDB-lite"/>
    </source>
</evidence>
<dbReference type="EMBL" id="JBHGBT010000010">
    <property type="protein sequence ID" value="MFB4195359.1"/>
    <property type="molecule type" value="Genomic_DNA"/>
</dbReference>
<protein>
    <submittedName>
        <fullName evidence="2">Uncharacterized protein</fullName>
    </submittedName>
</protein>
<evidence type="ECO:0000313" key="2">
    <source>
        <dbReference type="EMBL" id="MFB4195359.1"/>
    </source>
</evidence>